<dbReference type="HOGENOM" id="CLU_3373726_0_0_6"/>
<name>F4T6B8_ECOLX</name>
<evidence type="ECO:0000313" key="2">
    <source>
        <dbReference type="Proteomes" id="UP000004710"/>
    </source>
</evidence>
<accession>F4T6B8</accession>
<protein>
    <submittedName>
        <fullName evidence="1">Uncharacterized protein</fullName>
    </submittedName>
</protein>
<proteinExistence type="predicted"/>
<dbReference type="AlphaFoldDB" id="F4T6B8"/>
<reference evidence="1 2" key="1">
    <citation type="submission" date="2010-01" db="EMBL/GenBank/DDBJ databases">
        <title>The Genome Sequence of Escherichia coli M605.</title>
        <authorList>
            <consortium name="The Broad Institute Genome Sequencing Platform"/>
            <consortium name="The Broad Institute Genome Sequencing Center for Infectious Disease"/>
            <person name="Feldgarden M."/>
            <person name="Gordon D.M."/>
            <person name="Johnson J.R."/>
            <person name="Johnston B.D."/>
            <person name="Young S."/>
            <person name="Zeng Q."/>
            <person name="Koehrsen M."/>
            <person name="Alvarado L."/>
            <person name="Berlin A.M."/>
            <person name="Borenstein D."/>
            <person name="Chapman S.B."/>
            <person name="Chen Z."/>
            <person name="Engels R."/>
            <person name="Freedman E."/>
            <person name="Gellesch M."/>
            <person name="Goldberg J."/>
            <person name="Griggs A."/>
            <person name="Gujja S."/>
            <person name="Heilman E.R."/>
            <person name="Heiman D.I."/>
            <person name="Hepburn T.A."/>
            <person name="Howarth C."/>
            <person name="Jen D."/>
            <person name="Larson L."/>
            <person name="Lewis B."/>
            <person name="Mehta T."/>
            <person name="Park D."/>
            <person name="Pearson M."/>
            <person name="Richards J."/>
            <person name="Roberts A."/>
            <person name="Saif S."/>
            <person name="Shea T.D."/>
            <person name="Shenoy N."/>
            <person name="Sisk P."/>
            <person name="Stolte C."/>
            <person name="Sykes S.N."/>
            <person name="Walk T."/>
            <person name="White J."/>
            <person name="Yandava C."/>
            <person name="Haas B."/>
            <person name="Henn M.R."/>
            <person name="Nusbaum C."/>
            <person name="Birren B."/>
        </authorList>
    </citation>
    <scope>NUCLEOTIDE SEQUENCE [LARGE SCALE GENOMIC DNA]</scope>
    <source>
        <strain evidence="1 2">M605</strain>
    </source>
</reference>
<gene>
    <name evidence="1" type="ORF">ECIG_04892</name>
</gene>
<evidence type="ECO:0000313" key="1">
    <source>
        <dbReference type="EMBL" id="EGI13519.1"/>
    </source>
</evidence>
<dbReference type="EMBL" id="GL883924">
    <property type="protein sequence ID" value="EGI13519.1"/>
    <property type="molecule type" value="Genomic_DNA"/>
</dbReference>
<organism evidence="1 2">
    <name type="scientific">Escherichia coli M605</name>
    <dbReference type="NCBI Taxonomy" id="656417"/>
    <lineage>
        <taxon>Bacteria</taxon>
        <taxon>Pseudomonadati</taxon>
        <taxon>Pseudomonadota</taxon>
        <taxon>Gammaproteobacteria</taxon>
        <taxon>Enterobacterales</taxon>
        <taxon>Enterobacteriaceae</taxon>
        <taxon>Escherichia</taxon>
    </lineage>
</organism>
<dbReference type="Proteomes" id="UP000004710">
    <property type="component" value="Unassembled WGS sequence"/>
</dbReference>
<sequence>MVDFTLNPGAVKLLTFFGYTIRMKQMKTQSKKYS</sequence>